<keyword evidence="4" id="KW-1185">Reference proteome</keyword>
<feature type="transmembrane region" description="Helical" evidence="2">
    <location>
        <begin position="216"/>
        <end position="239"/>
    </location>
</feature>
<dbReference type="EMBL" id="DS113324">
    <property type="protein sequence ID" value="EAY11180.1"/>
    <property type="molecule type" value="Genomic_DNA"/>
</dbReference>
<dbReference type="SMR" id="A2E862"/>
<proteinExistence type="predicted"/>
<reference evidence="3" key="2">
    <citation type="journal article" date="2007" name="Science">
        <title>Draft genome sequence of the sexually transmitted pathogen Trichomonas vaginalis.</title>
        <authorList>
            <person name="Carlton J.M."/>
            <person name="Hirt R.P."/>
            <person name="Silva J.C."/>
            <person name="Delcher A.L."/>
            <person name="Schatz M."/>
            <person name="Zhao Q."/>
            <person name="Wortman J.R."/>
            <person name="Bidwell S.L."/>
            <person name="Alsmark U.C.M."/>
            <person name="Besteiro S."/>
            <person name="Sicheritz-Ponten T."/>
            <person name="Noel C.J."/>
            <person name="Dacks J.B."/>
            <person name="Foster P.G."/>
            <person name="Simillion C."/>
            <person name="Van de Peer Y."/>
            <person name="Miranda-Saavedra D."/>
            <person name="Barton G.J."/>
            <person name="Westrop G.D."/>
            <person name="Mueller S."/>
            <person name="Dessi D."/>
            <person name="Fiori P.L."/>
            <person name="Ren Q."/>
            <person name="Paulsen I."/>
            <person name="Zhang H."/>
            <person name="Bastida-Corcuera F.D."/>
            <person name="Simoes-Barbosa A."/>
            <person name="Brown M.T."/>
            <person name="Hayes R.D."/>
            <person name="Mukherjee M."/>
            <person name="Okumura C.Y."/>
            <person name="Schneider R."/>
            <person name="Smith A.J."/>
            <person name="Vanacova S."/>
            <person name="Villalvazo M."/>
            <person name="Haas B.J."/>
            <person name="Pertea M."/>
            <person name="Feldblyum T.V."/>
            <person name="Utterback T.R."/>
            <person name="Shu C.L."/>
            <person name="Osoegawa K."/>
            <person name="de Jong P.J."/>
            <person name="Hrdy I."/>
            <person name="Horvathova L."/>
            <person name="Zubacova Z."/>
            <person name="Dolezal P."/>
            <person name="Malik S.B."/>
            <person name="Logsdon J.M. Jr."/>
            <person name="Henze K."/>
            <person name="Gupta A."/>
            <person name="Wang C.C."/>
            <person name="Dunne R.L."/>
            <person name="Upcroft J.A."/>
            <person name="Upcroft P."/>
            <person name="White O."/>
            <person name="Salzberg S.L."/>
            <person name="Tang P."/>
            <person name="Chiu C.-H."/>
            <person name="Lee Y.-S."/>
            <person name="Embley T.M."/>
            <person name="Coombs G.H."/>
            <person name="Mottram J.C."/>
            <person name="Tachezy J."/>
            <person name="Fraser-Liggett C.M."/>
            <person name="Johnson P.J."/>
        </authorList>
    </citation>
    <scope>NUCLEOTIDE SEQUENCE [LARGE SCALE GENOMIC DNA]</scope>
    <source>
        <strain evidence="3">G3</strain>
    </source>
</reference>
<feature type="compositionally biased region" description="Low complexity" evidence="1">
    <location>
        <begin position="97"/>
        <end position="159"/>
    </location>
</feature>
<sequence length="337" mass="36777">MEWCFFAENTNAKLQFSSTLTLADCYFDTFVFDGNAASLTTTRCDTATQVIPTNFPVFQIGSCSISLYSGTMSYITDAPPITPAQTMFVTPHSTPFSTAHSTPASTMHSTPHSTPHSTAHSTPHSTAHSTPASTVHSTPHSTPHSTAHSTPHSTPHSSPYGELPRTPVETVAPPRTVQETPQETTNAVVVIIPTPSPSIDNANLLFETPGGKINTLSWLVVTALSAAVVGIIVTVVICLKRKPKVVIQKIEPKSDESTIYEYSESVQEEEEAPEEDVLEIFSLNEEIKPTKEKQREVYKGVYEHDNTDFVLSDTEDEVDLMQQIDAMQTKVSTVLIL</sequence>
<evidence type="ECO:0000256" key="1">
    <source>
        <dbReference type="SAM" id="MobiDB-lite"/>
    </source>
</evidence>
<keyword evidence="2" id="KW-0812">Transmembrane</keyword>
<dbReference type="VEuPathDB" id="TrichDB:TVAG_498740"/>
<dbReference type="VEuPathDB" id="TrichDB:TVAGG3_0973780"/>
<protein>
    <submittedName>
        <fullName evidence="3">Uncharacterized protein</fullName>
    </submittedName>
</protein>
<dbReference type="AlphaFoldDB" id="A2E862"/>
<feature type="region of interest" description="Disordered" evidence="1">
    <location>
        <begin position="92"/>
        <end position="182"/>
    </location>
</feature>
<keyword evidence="2" id="KW-0472">Membrane</keyword>
<dbReference type="PANTHER" id="PTHR46155">
    <property type="entry name" value="BIFUNCTIONAL INHIBITOR/LIPID-TRANSFER PROTEIN/SEED STORAGE 2S ALBUMIN SUPERFAMILY PROTEIN"/>
    <property type="match status" value="1"/>
</dbReference>
<dbReference type="InParanoid" id="A2E862"/>
<organism evidence="3 4">
    <name type="scientific">Trichomonas vaginalis (strain ATCC PRA-98 / G3)</name>
    <dbReference type="NCBI Taxonomy" id="412133"/>
    <lineage>
        <taxon>Eukaryota</taxon>
        <taxon>Metamonada</taxon>
        <taxon>Parabasalia</taxon>
        <taxon>Trichomonadida</taxon>
        <taxon>Trichomonadidae</taxon>
        <taxon>Trichomonas</taxon>
    </lineage>
</organism>
<evidence type="ECO:0000313" key="3">
    <source>
        <dbReference type="EMBL" id="EAY11180.1"/>
    </source>
</evidence>
<dbReference type="Proteomes" id="UP000001542">
    <property type="component" value="Unassembled WGS sequence"/>
</dbReference>
<dbReference type="KEGG" id="tva:4769132"/>
<gene>
    <name evidence="3" type="ORF">TVAG_498740</name>
</gene>
<evidence type="ECO:0000256" key="2">
    <source>
        <dbReference type="SAM" id="Phobius"/>
    </source>
</evidence>
<keyword evidence="2" id="KW-1133">Transmembrane helix</keyword>
<dbReference type="RefSeq" id="XP_001323403.1">
    <property type="nucleotide sequence ID" value="XM_001323368.1"/>
</dbReference>
<name>A2E862_TRIV3</name>
<reference evidence="3" key="1">
    <citation type="submission" date="2006-10" db="EMBL/GenBank/DDBJ databases">
        <authorList>
            <person name="Amadeo P."/>
            <person name="Zhao Q."/>
            <person name="Wortman J."/>
            <person name="Fraser-Liggett C."/>
            <person name="Carlton J."/>
        </authorList>
    </citation>
    <scope>NUCLEOTIDE SEQUENCE</scope>
    <source>
        <strain evidence="3">G3</strain>
    </source>
</reference>
<accession>A2E862</accession>
<evidence type="ECO:0000313" key="4">
    <source>
        <dbReference type="Proteomes" id="UP000001542"/>
    </source>
</evidence>
<dbReference type="PANTHER" id="PTHR46155:SF1">
    <property type="entry name" value="BIFUNCTIONAL INHIBITOR_LIPID-TRANSFER PROTEIN_SEED STORAGE 2S ALBUMIN SUPERFAMILY PROTEIN"/>
    <property type="match status" value="1"/>
</dbReference>